<dbReference type="InParanoid" id="A0A1P8BF26"/>
<evidence type="ECO:0007829" key="9">
    <source>
        <dbReference type="PeptideAtlas" id="A0A1P8BF26"/>
    </source>
</evidence>
<evidence type="ECO:0000256" key="2">
    <source>
        <dbReference type="ARBA" id="ARBA00022884"/>
    </source>
</evidence>
<evidence type="ECO:0000313" key="7">
    <source>
        <dbReference type="EMBL" id="ANM70213.1"/>
    </source>
</evidence>
<evidence type="ECO:0000313" key="6">
    <source>
        <dbReference type="Araport" id="AT5G55550"/>
    </source>
</evidence>
<dbReference type="GO" id="GO:0006417">
    <property type="term" value="P:regulation of translation"/>
    <property type="evidence" value="ECO:0000318"/>
    <property type="project" value="GO_Central"/>
</dbReference>
<keyword evidence="9 10" id="KW-1267">Proteomics identification</keyword>
<evidence type="ECO:0000313" key="8">
    <source>
        <dbReference type="Proteomes" id="UP000006548"/>
    </source>
</evidence>
<dbReference type="SMR" id="A0A1P8BF26"/>
<reference evidence="8" key="2">
    <citation type="journal article" date="2017" name="Plant J.">
        <title>Araport11: a complete reannotation of the Arabidopsis thaliana reference genome.</title>
        <authorList>
            <person name="Cheng C.Y."/>
            <person name="Krishnakumar V."/>
            <person name="Chan A.P."/>
            <person name="Thibaud-Nissen F."/>
            <person name="Schobel S."/>
            <person name="Town C.D."/>
        </authorList>
    </citation>
    <scope>GENOME REANNOTATION</scope>
    <source>
        <strain evidence="8">cv. Columbia</strain>
    </source>
</reference>
<dbReference type="ExpressionAtlas" id="A0A1P8BF26">
    <property type="expression patterns" value="baseline and differential"/>
</dbReference>
<keyword evidence="8" id="KW-1185">Reference proteome</keyword>
<dbReference type="Araport" id="AT5G55550"/>
<dbReference type="AlphaFoldDB" id="A0A1P8BF26"/>
<evidence type="ECO:0000259" key="5">
    <source>
        <dbReference type="PROSITE" id="PS50102"/>
    </source>
</evidence>
<dbReference type="FunFam" id="3.30.70.330:FF:000102">
    <property type="entry name" value="Heterogeneous nuclear ribonucleoprotein 1"/>
    <property type="match status" value="1"/>
</dbReference>
<dbReference type="SMART" id="SM00360">
    <property type="entry name" value="RRM"/>
    <property type="match status" value="2"/>
</dbReference>
<protein>
    <submittedName>
        <fullName evidence="7">RNA-binding (RRM/RBD/RNP motifs) family protein</fullName>
    </submittedName>
</protein>
<feature type="compositionally biased region" description="Polar residues" evidence="4">
    <location>
        <begin position="468"/>
        <end position="491"/>
    </location>
</feature>
<dbReference type="Gene3D" id="3.30.70.330">
    <property type="match status" value="2"/>
</dbReference>
<dbReference type="Pfam" id="PF00076">
    <property type="entry name" value="RRM_1"/>
    <property type="match status" value="2"/>
</dbReference>
<dbReference type="Proteomes" id="UP000006548">
    <property type="component" value="Chromosome 5"/>
</dbReference>
<dbReference type="CDD" id="cd12325">
    <property type="entry name" value="RRM1_hnRNPA_hnRNPD_like"/>
    <property type="match status" value="1"/>
</dbReference>
<name>A0A1P8BF26_ARATH</name>
<dbReference type="EMBL" id="CP002688">
    <property type="protein sequence ID" value="ANM70213.1"/>
    <property type="molecule type" value="Genomic_DNA"/>
</dbReference>
<dbReference type="InterPro" id="IPR000504">
    <property type="entry name" value="RRM_dom"/>
</dbReference>
<dbReference type="FunCoup" id="A0A1P8BF26">
    <property type="interactions" value="3163"/>
</dbReference>
<dbReference type="PROSITE" id="PS50102">
    <property type="entry name" value="RRM"/>
    <property type="match status" value="2"/>
</dbReference>
<dbReference type="InterPro" id="IPR035979">
    <property type="entry name" value="RBD_domain_sf"/>
</dbReference>
<keyword evidence="1" id="KW-0677">Repeat</keyword>
<proteinExistence type="evidence at protein level"/>
<evidence type="ECO:0000256" key="3">
    <source>
        <dbReference type="PROSITE-ProRule" id="PRU00176"/>
    </source>
</evidence>
<dbReference type="STRING" id="3702.A0A1P8BF26"/>
<feature type="domain" description="RRM" evidence="5">
    <location>
        <begin position="157"/>
        <end position="234"/>
    </location>
</feature>
<dbReference type="PANTHER" id="PTHR48032">
    <property type="entry name" value="RNA-BINDING PROTEIN MUSASHI HOMOLOG RBP6"/>
    <property type="match status" value="1"/>
</dbReference>
<dbReference type="TAIR" id="AT5G55550"/>
<organism evidence="7 8">
    <name type="scientific">Arabidopsis thaliana</name>
    <name type="common">Mouse-ear cress</name>
    <dbReference type="NCBI Taxonomy" id="3702"/>
    <lineage>
        <taxon>Eukaryota</taxon>
        <taxon>Viridiplantae</taxon>
        <taxon>Streptophyta</taxon>
        <taxon>Embryophyta</taxon>
        <taxon>Tracheophyta</taxon>
        <taxon>Spermatophyta</taxon>
        <taxon>Magnoliopsida</taxon>
        <taxon>eudicotyledons</taxon>
        <taxon>Gunneridae</taxon>
        <taxon>Pentapetalae</taxon>
        <taxon>rosids</taxon>
        <taxon>malvids</taxon>
        <taxon>Brassicales</taxon>
        <taxon>Brassicaceae</taxon>
        <taxon>Camelineae</taxon>
        <taxon>Arabidopsis</taxon>
    </lineage>
</organism>
<dbReference type="SUPFAM" id="SSF54928">
    <property type="entry name" value="RNA-binding domain, RBD"/>
    <property type="match status" value="2"/>
</dbReference>
<sequence>MESDLGKLFIGGISWDTDEERLRDYFSNYGDVVEAVIMRDRATGRARGFGFIVFADPCVSERVIMDKHIIDGRTVCDFNHFSIFQQNKQSSDLIATSSICVFESSLNLCFSKCKDQIYVLQVEAKKAVPRDDQQVLKRHASPIHLMSPVHGGGGRTKKIFVGGLPSSITEEEFKNYFDQFGTIADVVVMYDHNTQRPRGFGFITFDSDDAVDRVLHKTFHELNGKLVEVKRAVPKEISPVSNIRSPLASGVNYGGGSNRMPANSYFNNFAPGPGFYNSLGPVGRRFSPVIGSGRNAVSAFGLGLNHDLSLNLNPSCDGTSSTFGYNRIPSNPYFNGASPNRYTSPIGHNRTESPYNSNNRDLWGNRTDTAGPGWNLNVSNGNNRGNWGLPSSSAVSNDNNGFGRNYGTSSGLSSSPFNGFEGSIGELYRGGSVYSDSTWQQQQLPSQSSHELDNLSRAYGYDIDNVGSDPSANDPETYNGSYNVGNRQTNRGNKKIHLNKTCNLDTF</sequence>
<dbReference type="GeneID" id="835649"/>
<evidence type="ECO:0000256" key="1">
    <source>
        <dbReference type="ARBA" id="ARBA00022737"/>
    </source>
</evidence>
<dbReference type="GO" id="GO:0003729">
    <property type="term" value="F:mRNA binding"/>
    <property type="evidence" value="ECO:0000314"/>
    <property type="project" value="TAIR"/>
</dbReference>
<dbReference type="KEGG" id="ath:AT5G55550"/>
<evidence type="ECO:0000256" key="4">
    <source>
        <dbReference type="SAM" id="MobiDB-lite"/>
    </source>
</evidence>
<feature type="region of interest" description="Disordered" evidence="4">
    <location>
        <begin position="461"/>
        <end position="494"/>
    </location>
</feature>
<evidence type="ECO:0007829" key="10">
    <source>
        <dbReference type="ProteomicsDB" id="A0A1P8BF26"/>
    </source>
</evidence>
<dbReference type="PANTHER" id="PTHR48032:SF6">
    <property type="entry name" value="RNA-BINDING (RRM_RBD_RNP MOTIFS) FAMILY PROTEIN"/>
    <property type="match status" value="1"/>
</dbReference>
<dbReference type="ProteomicsDB" id="218119"/>
<reference evidence="7 8" key="1">
    <citation type="journal article" date="2000" name="Nature">
        <title>Sequence and analysis of chromosome 5 of the plant Arabidopsis thaliana.</title>
        <authorList>
            <consortium name="Kazusa DNA Research Institute"/>
            <consortium name="Cold Spring Harbor and Washington University in St Louis Sequencing Consortium"/>
            <consortium name="European Union Arabidopsis Genome Sequencing Consortium"/>
            <person name="Tabata S."/>
            <person name="Kaneko T."/>
            <person name="Nakamura Y."/>
            <person name="Kotani H."/>
            <person name="Kato T."/>
            <person name="Asamizu E."/>
            <person name="Miyajima N."/>
            <person name="Sasamoto S."/>
            <person name="Kimura T."/>
            <person name="Hosouchi T."/>
            <person name="Kawashima K."/>
            <person name="Kohara M."/>
            <person name="Matsumoto M."/>
            <person name="Matsuno A."/>
            <person name="Muraki A."/>
            <person name="Nakayama S."/>
            <person name="Nakazaki N."/>
            <person name="Naruo K."/>
            <person name="Okumura S."/>
            <person name="Shinpo S."/>
            <person name="Takeuchi C."/>
            <person name="Wada T."/>
            <person name="Watanabe A."/>
            <person name="Yamada M."/>
            <person name="Yasuda M."/>
            <person name="Sato S."/>
            <person name="de la Bastide M."/>
            <person name="Huang E."/>
            <person name="Spiegel L."/>
            <person name="Gnoj L."/>
            <person name="O'Shaughnessy A."/>
            <person name="Preston R."/>
            <person name="Habermann K."/>
            <person name="Murray J."/>
            <person name="Johnson D."/>
            <person name="Rohlfing T."/>
            <person name="Nelson J."/>
            <person name="Stoneking T."/>
            <person name="Pepin K."/>
            <person name="Spieth J."/>
            <person name="Sekhon M."/>
            <person name="Armstrong J."/>
            <person name="Becker M."/>
            <person name="Belter E."/>
            <person name="Cordum H."/>
            <person name="Cordes M."/>
            <person name="Courtney L."/>
            <person name="Courtney W."/>
            <person name="Dante M."/>
            <person name="Du H."/>
            <person name="Edwards J."/>
            <person name="Fryman J."/>
            <person name="Haakensen B."/>
            <person name="Lamar E."/>
            <person name="Latreille P."/>
            <person name="Leonard S."/>
            <person name="Meyer R."/>
            <person name="Mulvaney E."/>
            <person name="Ozersky P."/>
            <person name="Riley A."/>
            <person name="Strowmatt C."/>
            <person name="Wagner-McPherson C."/>
            <person name="Wollam A."/>
            <person name="Yoakum M."/>
            <person name="Bell M."/>
            <person name="Dedhia N."/>
            <person name="Parnell L."/>
            <person name="Shah R."/>
            <person name="Rodriguez M."/>
            <person name="See L.H."/>
            <person name="Vil D."/>
            <person name="Baker J."/>
            <person name="Kirchoff K."/>
            <person name="Toth K."/>
            <person name="King L."/>
            <person name="Bahret A."/>
            <person name="Miller B."/>
            <person name="Marra M."/>
            <person name="Martienssen R."/>
            <person name="McCombie W.R."/>
            <person name="Wilson R.K."/>
            <person name="Murphy G."/>
            <person name="Bancroft I."/>
            <person name="Volckaert G."/>
            <person name="Wambutt R."/>
            <person name="Dusterhoft A."/>
            <person name="Stiekema W."/>
            <person name="Pohl T."/>
            <person name="Entian K.D."/>
            <person name="Terryn N."/>
            <person name="Hartley N."/>
            <person name="Bent E."/>
            <person name="Johnson S."/>
            <person name="Langham S.A."/>
            <person name="McCullagh B."/>
            <person name="Robben J."/>
            <person name="Grymonprez B."/>
            <person name="Zimmermann W."/>
            <person name="Ramsperger U."/>
            <person name="Wedler H."/>
            <person name="Balke K."/>
            <person name="Wedler E."/>
            <person name="Peters S."/>
            <person name="van Staveren M."/>
            <person name="Dirkse W."/>
            <person name="Mooijman P."/>
            <person name="Lankhorst R.K."/>
            <person name="Weitzenegger T."/>
            <person name="Bothe G."/>
            <person name="Rose M."/>
            <person name="Hauf J."/>
            <person name="Berneiser S."/>
            <person name="Hempel S."/>
            <person name="Feldpausch M."/>
            <person name="Lamberth S."/>
            <person name="Villarroel R."/>
            <person name="Gielen J."/>
            <person name="Ardiles W."/>
            <person name="Bents O."/>
            <person name="Lemcke K."/>
            <person name="Kolesov G."/>
            <person name="Mayer K."/>
            <person name="Rudd S."/>
            <person name="Schoof H."/>
            <person name="Schueller C."/>
            <person name="Zaccaria P."/>
            <person name="Mewes H.W."/>
            <person name="Bevan M."/>
            <person name="Fransz P."/>
        </authorList>
    </citation>
    <scope>NUCLEOTIDE SEQUENCE [LARGE SCALE GENOMIC DNA]</scope>
    <source>
        <strain evidence="8">cv. Columbia</strain>
    </source>
</reference>
<gene>
    <name evidence="7" type="primary">MTE17.27</name>
    <name evidence="7" type="synonym">MTE17_27</name>
    <name evidence="6 7" type="ordered locus">At5g55550</name>
</gene>
<dbReference type="CDD" id="cd12330">
    <property type="entry name" value="RRM2_Hrp1p"/>
    <property type="match status" value="1"/>
</dbReference>
<dbReference type="FunFam" id="3.30.70.330:FF:000051">
    <property type="entry name" value="Heterogeneous nuclear ribonucleoprotein 1"/>
    <property type="match status" value="1"/>
</dbReference>
<keyword evidence="2 3" id="KW-0694">RNA-binding</keyword>
<dbReference type="InterPro" id="IPR012677">
    <property type="entry name" value="Nucleotide-bd_a/b_plait_sf"/>
</dbReference>
<dbReference type="RefSeq" id="NP_001331843.1">
    <property type="nucleotide sequence ID" value="NM_001345136.1"/>
</dbReference>
<accession>A0A1P8BF26</accession>
<feature type="domain" description="RRM" evidence="5">
    <location>
        <begin position="6"/>
        <end position="75"/>
    </location>
</feature>